<evidence type="ECO:0000313" key="2">
    <source>
        <dbReference type="Proteomes" id="UP000031390"/>
    </source>
</evidence>
<dbReference type="AlphaFoldDB" id="A0A0C1GK07"/>
<evidence type="ECO:0000313" key="1">
    <source>
        <dbReference type="EMBL" id="KIC06795.1"/>
    </source>
</evidence>
<sequence>MFLLVNCNIFFYCFNNTKPVLIKLKISLWITPEKCFN</sequence>
<gene>
    <name evidence="1" type="ORF">MCC93_18010</name>
</gene>
<proteinExistence type="predicted"/>
<reference evidence="1 2" key="1">
    <citation type="submission" date="2014-12" db="EMBL/GenBank/DDBJ databases">
        <title>Genome sequence of Morococcus cerebrosus.</title>
        <authorList>
            <person name="Shin S.-K."/>
            <person name="Yi H."/>
        </authorList>
    </citation>
    <scope>NUCLEOTIDE SEQUENCE [LARGE SCALE GENOMIC DNA]</scope>
    <source>
        <strain evidence="1 2">CIP 81.93</strain>
    </source>
</reference>
<protein>
    <submittedName>
        <fullName evidence="1">Uncharacterized protein</fullName>
    </submittedName>
</protein>
<organism evidence="1 2">
    <name type="scientific">Morococcus cerebrosus</name>
    <dbReference type="NCBI Taxonomy" id="1056807"/>
    <lineage>
        <taxon>Bacteria</taxon>
        <taxon>Pseudomonadati</taxon>
        <taxon>Pseudomonadota</taxon>
        <taxon>Betaproteobacteria</taxon>
        <taxon>Neisseriales</taxon>
        <taxon>Neisseriaceae</taxon>
        <taxon>Morococcus</taxon>
    </lineage>
</organism>
<name>A0A0C1GK07_9NEIS</name>
<dbReference type="Proteomes" id="UP000031390">
    <property type="component" value="Unassembled WGS sequence"/>
</dbReference>
<accession>A0A0C1GK07</accession>
<comment type="caution">
    <text evidence="1">The sequence shown here is derived from an EMBL/GenBank/DDBJ whole genome shotgun (WGS) entry which is preliminary data.</text>
</comment>
<dbReference type="EMBL" id="JUFZ01000084">
    <property type="protein sequence ID" value="KIC06795.1"/>
    <property type="molecule type" value="Genomic_DNA"/>
</dbReference>